<protein>
    <submittedName>
        <fullName evidence="17">DNA repair protein complementing XP-G cells</fullName>
    </submittedName>
</protein>
<dbReference type="PRINTS" id="PR00066">
    <property type="entry name" value="XRODRMPGMNTG"/>
</dbReference>
<feature type="domain" description="XPG N-terminal" evidence="14">
    <location>
        <begin position="1"/>
        <end position="98"/>
    </location>
</feature>
<dbReference type="Pfam" id="PF00752">
    <property type="entry name" value="XPG_N"/>
    <property type="match status" value="1"/>
</dbReference>
<dbReference type="WBParaSite" id="EVEC_0000969001-mRNA-1">
    <property type="protein sequence ID" value="EVEC_0000969001-mRNA-1"/>
    <property type="gene ID" value="EVEC_0000969001"/>
</dbReference>
<organism evidence="17">
    <name type="scientific">Enterobius vermicularis</name>
    <name type="common">Human pinworm</name>
    <dbReference type="NCBI Taxonomy" id="51028"/>
    <lineage>
        <taxon>Eukaryota</taxon>
        <taxon>Metazoa</taxon>
        <taxon>Ecdysozoa</taxon>
        <taxon>Nematoda</taxon>
        <taxon>Chromadorea</taxon>
        <taxon>Rhabditida</taxon>
        <taxon>Spirurina</taxon>
        <taxon>Oxyuridomorpha</taxon>
        <taxon>Oxyuroidea</taxon>
        <taxon>Oxyuridae</taxon>
        <taxon>Enterobius</taxon>
    </lineage>
</organism>
<evidence type="ECO:0000256" key="12">
    <source>
        <dbReference type="SAM" id="MobiDB-lite"/>
    </source>
</evidence>
<evidence type="ECO:0000256" key="1">
    <source>
        <dbReference type="ARBA" id="ARBA00001946"/>
    </source>
</evidence>
<reference evidence="17" key="1">
    <citation type="submission" date="2017-02" db="UniProtKB">
        <authorList>
            <consortium name="WormBaseParasite"/>
        </authorList>
    </citation>
    <scope>IDENTIFICATION</scope>
</reference>
<comment type="similarity">
    <text evidence="3">Belongs to the XPG/RAD2 endonuclease family. XPG subfamily.</text>
</comment>
<keyword evidence="5" id="KW-0479">Metal-binding</keyword>
<feature type="compositionally biased region" description="Basic residues" evidence="12">
    <location>
        <begin position="901"/>
        <end position="915"/>
    </location>
</feature>
<dbReference type="SUPFAM" id="SSF88723">
    <property type="entry name" value="PIN domain-like"/>
    <property type="match status" value="1"/>
</dbReference>
<evidence type="ECO:0000256" key="9">
    <source>
        <dbReference type="ARBA" id="ARBA00022842"/>
    </source>
</evidence>
<evidence type="ECO:0000256" key="5">
    <source>
        <dbReference type="ARBA" id="ARBA00022723"/>
    </source>
</evidence>
<reference evidence="15 16" key="2">
    <citation type="submission" date="2018-10" db="EMBL/GenBank/DDBJ databases">
        <authorList>
            <consortium name="Pathogen Informatics"/>
        </authorList>
    </citation>
    <scope>NUCLEOTIDE SEQUENCE [LARGE SCALE GENOMIC DNA]</scope>
</reference>
<keyword evidence="6" id="KW-0255">Endonuclease</keyword>
<keyword evidence="10" id="KW-0234">DNA repair</keyword>
<dbReference type="InterPro" id="IPR008918">
    <property type="entry name" value="HhH2"/>
</dbReference>
<dbReference type="InterPro" id="IPR006084">
    <property type="entry name" value="XPG/Rad2"/>
</dbReference>
<dbReference type="InterPro" id="IPR001044">
    <property type="entry name" value="XPG/Rad2_eukaryotes"/>
</dbReference>
<evidence type="ECO:0000259" key="14">
    <source>
        <dbReference type="SMART" id="SM00485"/>
    </source>
</evidence>
<accession>A0A0N4VG08</accession>
<dbReference type="CDD" id="cd09868">
    <property type="entry name" value="PIN_XPG_RAD2"/>
    <property type="match status" value="2"/>
</dbReference>
<name>A0A0N4VG08_ENTVE</name>
<evidence type="ECO:0000256" key="2">
    <source>
        <dbReference type="ARBA" id="ARBA00004123"/>
    </source>
</evidence>
<keyword evidence="16" id="KW-1185">Reference proteome</keyword>
<dbReference type="GO" id="GO:0003697">
    <property type="term" value="F:single-stranded DNA binding"/>
    <property type="evidence" value="ECO:0007669"/>
    <property type="project" value="InterPro"/>
</dbReference>
<dbReference type="SMART" id="SM00485">
    <property type="entry name" value="XPGN"/>
    <property type="match status" value="1"/>
</dbReference>
<gene>
    <name evidence="15" type="ORF">EVEC_LOCUS9100</name>
</gene>
<dbReference type="Pfam" id="PF00867">
    <property type="entry name" value="XPG_I"/>
    <property type="match status" value="1"/>
</dbReference>
<dbReference type="Proteomes" id="UP000274131">
    <property type="component" value="Unassembled WGS sequence"/>
</dbReference>
<dbReference type="SMART" id="SM00279">
    <property type="entry name" value="HhH2"/>
    <property type="match status" value="1"/>
</dbReference>
<dbReference type="GO" id="GO:0005634">
    <property type="term" value="C:nucleus"/>
    <property type="evidence" value="ECO:0007669"/>
    <property type="project" value="UniProtKB-SubCell"/>
</dbReference>
<feature type="domain" description="XPG-I" evidence="13">
    <location>
        <begin position="514"/>
        <end position="583"/>
    </location>
</feature>
<evidence type="ECO:0000256" key="3">
    <source>
        <dbReference type="ARBA" id="ARBA00005283"/>
    </source>
</evidence>
<feature type="region of interest" description="Disordered" evidence="12">
    <location>
        <begin position="836"/>
        <end position="931"/>
    </location>
</feature>
<proteinExistence type="inferred from homology"/>
<dbReference type="SMART" id="SM00484">
    <property type="entry name" value="XPGI"/>
    <property type="match status" value="1"/>
</dbReference>
<dbReference type="SUPFAM" id="SSF47807">
    <property type="entry name" value="5' to 3' exonuclease, C-terminal subdomain"/>
    <property type="match status" value="1"/>
</dbReference>
<dbReference type="Gene3D" id="1.10.150.20">
    <property type="entry name" value="5' to 3' exonuclease, C-terminal subdomain"/>
    <property type="match status" value="1"/>
</dbReference>
<feature type="compositionally biased region" description="Polar residues" evidence="12">
    <location>
        <begin position="862"/>
        <end position="871"/>
    </location>
</feature>
<evidence type="ECO:0000256" key="6">
    <source>
        <dbReference type="ARBA" id="ARBA00022759"/>
    </source>
</evidence>
<feature type="compositionally biased region" description="Polar residues" evidence="12">
    <location>
        <begin position="836"/>
        <end position="848"/>
    </location>
</feature>
<dbReference type="Gene3D" id="3.40.50.1010">
    <property type="entry name" value="5'-nuclease"/>
    <property type="match status" value="2"/>
</dbReference>
<dbReference type="PANTHER" id="PTHR16171">
    <property type="entry name" value="DNA REPAIR PROTEIN COMPLEMENTING XP-G CELLS-RELATED"/>
    <property type="match status" value="1"/>
</dbReference>
<evidence type="ECO:0000256" key="10">
    <source>
        <dbReference type="ARBA" id="ARBA00023204"/>
    </source>
</evidence>
<sequence>MGIHGLWPLLEPTAQPVTLESLEGKRFAVDVSIWLHQAACGYGAYNLESRSPHLALLINRLSKLLFYKIRPVFVFDGSQVPVFKQKILRDRQVKRHLEEMTLTKAQKRALKRAFCSQDVDENSQEKWKKALTESMKVREEDRMFDIPSTSGLSSSSKKVKSEVSDDEIKIVYASKTKTSSDSDEEGLLDELLTRDERVERLIMQRDRARGVRLTADEVPDDSLAFCGFQLGRLLKRKRINDQISELKREALGVGRGSDGQKNETVKLAVLEGRNRGHFLLMDNDVQVIEEESSSSQLKTCESLTWPANLDRMKREVERQSNMTKDLSSEPTFSGSDEDEEERDEALQRAIAASYAESRRKKSHTYQEPKESKSDVVDRIRNAFVTRRQDLLCDTWSDSEQSSTESDEFIDVVGAGYLQSSSSAPDGENDELKPALSRGASKAKHNEESSVQKQGCTQKIQPPSTKEEEEDWNPSYLSEYDGKRSSFVSRVAIEEKIEAERKLEGVYKECQILLRYCGIPFVIAPAEAEAQCCELEKLGLVQGIISDDSDVWLFGAANVYRHMFNQKRRLQMYSSETIRKELGITRSEMIQIGMLSGGDYTPGLENVGVVTALELISEFSSTASDDFFKVDDAYEVLKRISIWINRNKSSSNDSTSLEKEIVSKCGILKNQTEDLTVVEEGKKRASGGFETARRLKLRRIIEENNEADVLENFPSAEVFQAYAHPLVDHSEENFSWGIVDEGKLEAFVWEKLGWDPDRLKKQSHNSLHKWNEYVRKSAGGGGGSYQMHITSYAHTLQKSGDDQLLAPSARVTAALKRLAAVKKNVVFPSLITRASYVSDTEKNPSSSGAVDTVAEKGERTESAMATETMTVKNRNKRKARQTKSAAVGERGSNIKSEFGRKCGGRRGRARKGGNKKVKLEKEVESTNELSLSESSDENQLSGILYCSQLCCHDVNFAHIEKHVYKSSFLTVMCRGSYTRGLDILLSATVVFVWTSQLSTSLTSRMLVTE</sequence>
<evidence type="ECO:0000256" key="8">
    <source>
        <dbReference type="ARBA" id="ARBA00022801"/>
    </source>
</evidence>
<comment type="cofactor">
    <cofactor evidence="1">
        <name>Mg(2+)</name>
        <dbReference type="ChEBI" id="CHEBI:18420"/>
    </cofactor>
</comment>
<evidence type="ECO:0000313" key="16">
    <source>
        <dbReference type="Proteomes" id="UP000274131"/>
    </source>
</evidence>
<dbReference type="STRING" id="51028.A0A0N4VG08"/>
<dbReference type="InterPro" id="IPR029060">
    <property type="entry name" value="PIN-like_dom_sf"/>
</dbReference>
<evidence type="ECO:0000313" key="15">
    <source>
        <dbReference type="EMBL" id="VDD94349.1"/>
    </source>
</evidence>
<dbReference type="InterPro" id="IPR019974">
    <property type="entry name" value="XPG_CS"/>
</dbReference>
<comment type="subcellular location">
    <subcellularLocation>
        <location evidence="2">Nucleus</location>
    </subcellularLocation>
</comment>
<feature type="region of interest" description="Disordered" evidence="12">
    <location>
        <begin position="419"/>
        <end position="473"/>
    </location>
</feature>
<dbReference type="InterPro" id="IPR036279">
    <property type="entry name" value="5-3_exonuclease_C_sf"/>
</dbReference>
<dbReference type="PANTHER" id="PTHR16171:SF7">
    <property type="entry name" value="DNA REPAIR PROTEIN RAD2"/>
    <property type="match status" value="1"/>
</dbReference>
<dbReference type="AlphaFoldDB" id="A0A0N4VG08"/>
<feature type="compositionally biased region" description="Polar residues" evidence="12">
    <location>
        <begin position="319"/>
        <end position="334"/>
    </location>
</feature>
<dbReference type="OrthoDB" id="31113at2759"/>
<evidence type="ECO:0000313" key="17">
    <source>
        <dbReference type="WBParaSite" id="EVEC_0000969001-mRNA-1"/>
    </source>
</evidence>
<evidence type="ECO:0000256" key="7">
    <source>
        <dbReference type="ARBA" id="ARBA00022763"/>
    </source>
</evidence>
<keyword evidence="7" id="KW-0227">DNA damage</keyword>
<dbReference type="InterPro" id="IPR006086">
    <property type="entry name" value="XPG-I_dom"/>
</dbReference>
<dbReference type="GO" id="GO:0016788">
    <property type="term" value="F:hydrolase activity, acting on ester bonds"/>
    <property type="evidence" value="ECO:0007669"/>
    <property type="project" value="InterPro"/>
</dbReference>
<dbReference type="GO" id="GO:0046872">
    <property type="term" value="F:metal ion binding"/>
    <property type="evidence" value="ECO:0007669"/>
    <property type="project" value="UniProtKB-KW"/>
</dbReference>
<feature type="compositionally biased region" description="Basic and acidic residues" evidence="12">
    <location>
        <begin position="364"/>
        <end position="376"/>
    </location>
</feature>
<evidence type="ECO:0000256" key="11">
    <source>
        <dbReference type="ARBA" id="ARBA00023242"/>
    </source>
</evidence>
<evidence type="ECO:0000259" key="13">
    <source>
        <dbReference type="SMART" id="SM00484"/>
    </source>
</evidence>
<dbReference type="PROSITE" id="PS00842">
    <property type="entry name" value="XPG_2"/>
    <property type="match status" value="1"/>
</dbReference>
<keyword evidence="9" id="KW-0460">Magnesium</keyword>
<dbReference type="InterPro" id="IPR006085">
    <property type="entry name" value="XPG_DNA_repair_N"/>
</dbReference>
<feature type="compositionally biased region" description="Polar residues" evidence="12">
    <location>
        <begin position="450"/>
        <end position="463"/>
    </location>
</feature>
<keyword evidence="4" id="KW-0540">Nuclease</keyword>
<evidence type="ECO:0000256" key="4">
    <source>
        <dbReference type="ARBA" id="ARBA00022722"/>
    </source>
</evidence>
<keyword evidence="8" id="KW-0378">Hydrolase</keyword>
<dbReference type="GO" id="GO:0006289">
    <property type="term" value="P:nucleotide-excision repair"/>
    <property type="evidence" value="ECO:0007669"/>
    <property type="project" value="InterPro"/>
</dbReference>
<dbReference type="EMBL" id="UXUI01009810">
    <property type="protein sequence ID" value="VDD94349.1"/>
    <property type="molecule type" value="Genomic_DNA"/>
</dbReference>
<dbReference type="PRINTS" id="PR00853">
    <property type="entry name" value="XPGRADSUPER"/>
</dbReference>
<keyword evidence="11" id="KW-0539">Nucleus</keyword>
<feature type="region of interest" description="Disordered" evidence="12">
    <location>
        <begin position="315"/>
        <end position="376"/>
    </location>
</feature>
<dbReference type="GO" id="GO:0004520">
    <property type="term" value="F:DNA endonuclease activity"/>
    <property type="evidence" value="ECO:0007669"/>
    <property type="project" value="TreeGrafter"/>
</dbReference>